<feature type="region of interest" description="Disordered" evidence="1">
    <location>
        <begin position="82"/>
        <end position="138"/>
    </location>
</feature>
<dbReference type="Pfam" id="PF17233">
    <property type="entry name" value="DUF5308"/>
    <property type="match status" value="1"/>
</dbReference>
<gene>
    <name evidence="2" type="ORF">CRHIZ90672A_00018028</name>
</gene>
<organism evidence="2 3">
    <name type="scientific">Clonostachys rhizophaga</name>
    <dbReference type="NCBI Taxonomy" id="160324"/>
    <lineage>
        <taxon>Eukaryota</taxon>
        <taxon>Fungi</taxon>
        <taxon>Dikarya</taxon>
        <taxon>Ascomycota</taxon>
        <taxon>Pezizomycotina</taxon>
        <taxon>Sordariomycetes</taxon>
        <taxon>Hypocreomycetidae</taxon>
        <taxon>Hypocreales</taxon>
        <taxon>Bionectriaceae</taxon>
        <taxon>Clonostachys</taxon>
    </lineage>
</organism>
<evidence type="ECO:0000313" key="2">
    <source>
        <dbReference type="EMBL" id="CAH0014341.1"/>
    </source>
</evidence>
<name>A0A9N9UXR4_9HYPO</name>
<accession>A0A9N9UXR4</accession>
<keyword evidence="3" id="KW-1185">Reference proteome</keyword>
<dbReference type="InterPro" id="IPR035186">
    <property type="entry name" value="DUF5308"/>
</dbReference>
<sequence length="178" mass="19049">MTSLPSQHPAISMHLTDVSLTPLISSSRSQSHLESLTALSNTALASQTACQRVKLGAPERIMVEYPDRGPVILQSFLDPAAVRVPTQRHERSRPPTAKDEGGANGESQKAGEWEGEVGEVDDRPASSDGDLQAEDAPPALVSIVVAGSADQAREARKAAAKLERVGRDFQREWASENS</sequence>
<evidence type="ECO:0000256" key="1">
    <source>
        <dbReference type="SAM" id="MobiDB-lite"/>
    </source>
</evidence>
<comment type="caution">
    <text evidence="2">The sequence shown here is derived from an EMBL/GenBank/DDBJ whole genome shotgun (WGS) entry which is preliminary data.</text>
</comment>
<dbReference type="EMBL" id="CABFNQ020000341">
    <property type="protein sequence ID" value="CAH0014341.1"/>
    <property type="molecule type" value="Genomic_DNA"/>
</dbReference>
<dbReference type="AlphaFoldDB" id="A0A9N9UXR4"/>
<feature type="compositionally biased region" description="Basic and acidic residues" evidence="1">
    <location>
        <begin position="87"/>
        <end position="101"/>
    </location>
</feature>
<proteinExistence type="predicted"/>
<reference evidence="2" key="1">
    <citation type="submission" date="2021-10" db="EMBL/GenBank/DDBJ databases">
        <authorList>
            <person name="Piombo E."/>
        </authorList>
    </citation>
    <scope>NUCLEOTIDE SEQUENCE</scope>
</reference>
<dbReference type="OrthoDB" id="5305418at2759"/>
<dbReference type="Proteomes" id="UP000696573">
    <property type="component" value="Unassembled WGS sequence"/>
</dbReference>
<protein>
    <submittedName>
        <fullName evidence="2">Uncharacterized protein</fullName>
    </submittedName>
</protein>
<evidence type="ECO:0000313" key="3">
    <source>
        <dbReference type="Proteomes" id="UP000696573"/>
    </source>
</evidence>